<reference evidence="3" key="1">
    <citation type="submission" date="2020-07" db="EMBL/GenBank/DDBJ databases">
        <title>Genome sequence and genetic diversity analysis of an under-domesticated orphan crop, white fonio (Digitaria exilis).</title>
        <authorList>
            <person name="Bennetzen J.L."/>
            <person name="Chen S."/>
            <person name="Ma X."/>
            <person name="Wang X."/>
            <person name="Yssel A.E.J."/>
            <person name="Chaluvadi S.R."/>
            <person name="Johnson M."/>
            <person name="Gangashetty P."/>
            <person name="Hamidou F."/>
            <person name="Sanogo M.D."/>
            <person name="Zwaenepoel A."/>
            <person name="Wallace J."/>
            <person name="Van De Peer Y."/>
            <person name="Van Deynze A."/>
        </authorList>
    </citation>
    <scope>NUCLEOTIDE SEQUENCE</scope>
    <source>
        <tissue evidence="3">Leaves</tissue>
    </source>
</reference>
<dbReference type="InterPro" id="IPR000477">
    <property type="entry name" value="RT_dom"/>
</dbReference>
<dbReference type="InterPro" id="IPR005135">
    <property type="entry name" value="Endo/exonuclease/phosphatase"/>
</dbReference>
<dbReference type="Pfam" id="PF00078">
    <property type="entry name" value="RVT_1"/>
    <property type="match status" value="1"/>
</dbReference>
<feature type="domain" description="Reverse transcriptase" evidence="2">
    <location>
        <begin position="969"/>
        <end position="1201"/>
    </location>
</feature>
<feature type="compositionally biased region" description="Low complexity" evidence="1">
    <location>
        <begin position="18"/>
        <end position="42"/>
    </location>
</feature>
<feature type="region of interest" description="Disordered" evidence="1">
    <location>
        <begin position="1"/>
        <end position="81"/>
    </location>
</feature>
<gene>
    <name evidence="3" type="ORF">HU200_016438</name>
</gene>
<evidence type="ECO:0000256" key="1">
    <source>
        <dbReference type="SAM" id="MobiDB-lite"/>
    </source>
</evidence>
<evidence type="ECO:0000313" key="3">
    <source>
        <dbReference type="EMBL" id="KAF8731380.1"/>
    </source>
</evidence>
<dbReference type="OrthoDB" id="786283at2759"/>
<protein>
    <recommendedName>
        <fullName evidence="2">Reverse transcriptase domain-containing protein</fullName>
    </recommendedName>
</protein>
<dbReference type="AlphaFoldDB" id="A0A835F872"/>
<feature type="region of interest" description="Disordered" evidence="1">
    <location>
        <begin position="103"/>
        <end position="173"/>
    </location>
</feature>
<comment type="caution">
    <text evidence="3">The sequence shown here is derived from an EMBL/GenBank/DDBJ whole genome shotgun (WGS) entry which is preliminary data.</text>
</comment>
<dbReference type="Gene3D" id="3.60.10.10">
    <property type="entry name" value="Endonuclease/exonuclease/phosphatase"/>
    <property type="match status" value="1"/>
</dbReference>
<accession>A0A835F872</accession>
<dbReference type="Pfam" id="PF03372">
    <property type="entry name" value="Exo_endo_phos"/>
    <property type="match status" value="1"/>
</dbReference>
<name>A0A835F872_9POAL</name>
<evidence type="ECO:0000259" key="2">
    <source>
        <dbReference type="PROSITE" id="PS50878"/>
    </source>
</evidence>
<proteinExistence type="predicted"/>
<dbReference type="SUPFAM" id="SSF56219">
    <property type="entry name" value="DNase I-like"/>
    <property type="match status" value="1"/>
</dbReference>
<dbReference type="Proteomes" id="UP000636709">
    <property type="component" value="Unassembled WGS sequence"/>
</dbReference>
<dbReference type="EMBL" id="JACEFO010001608">
    <property type="protein sequence ID" value="KAF8731380.1"/>
    <property type="molecule type" value="Genomic_DNA"/>
</dbReference>
<evidence type="ECO:0000313" key="4">
    <source>
        <dbReference type="Proteomes" id="UP000636709"/>
    </source>
</evidence>
<dbReference type="InterPro" id="IPR043502">
    <property type="entry name" value="DNA/RNA_pol_sf"/>
</dbReference>
<dbReference type="SUPFAM" id="SSF56672">
    <property type="entry name" value="DNA/RNA polymerases"/>
    <property type="match status" value="1"/>
</dbReference>
<dbReference type="PROSITE" id="PS50878">
    <property type="entry name" value="RT_POL"/>
    <property type="match status" value="1"/>
</dbReference>
<feature type="region of interest" description="Disordered" evidence="1">
    <location>
        <begin position="215"/>
        <end position="251"/>
    </location>
</feature>
<dbReference type="InterPro" id="IPR036691">
    <property type="entry name" value="Endo/exonu/phosph_ase_sf"/>
</dbReference>
<dbReference type="CDD" id="cd01650">
    <property type="entry name" value="RT_nLTR_like"/>
    <property type="match status" value="1"/>
</dbReference>
<sequence length="1262" mass="137495">MASSSSSRPPSPSTHDQPSPATTPAPATTKAPPSSLSPTATPFYPSNGRGKHSVGPTTAALQARSPPRQPPIETSSSAPLHHEDLPPCLHLLHLRSLLLDLSGSGSGPESVPAAVRRDDAAGQSSSTASPSDVRSRGEVVPPCAETPREPRPRRPCRSAMRRASSLPGAVDPGVAVGKGSRRVVLLGRGLPRLLLLQPRAASRSRRADASIACRRTTSSGSADCQRAASAAGGYGTSPKTASAPGVQPPPPRKVMVDGVSSVPAGRPPLLPPLPGSQVLFISRDAEMDAEESRLRFALLTASPDARHGLGLEAARVAVLGLPGTADDGLVVRRFAPESFLFVVSSQRLMEAALRVGDFVAGATRFVFRRWTRLIRADAGTLHRRVFLEIEGVPAHAWSWRVARKILDTSCWIESMDAACESKTDMTKMAVTAWCHEPSRIPHTRTLLIAEWEEPVVVGARRRCGESAITSLTRPIPRRVPRPHATSTAARSTTEASLGCRRLFVILGWWMDNPLRALAAHGYSGTNFGNTTAFFSGDAPVVTAGPTHGGGPSVPRPVAAVPHRSNSPDKSETTALGPCFSVEAGLSKANTPGQGSLAPASPEGRASPGPNTPGQCSPLAPILNSNGRATALPPSTINVDIPTGGDSPATAAAIAATSAFLERHGEMYSTRSAPTPKPPKSRGNPYGMPRSGACLCAASLWEIHCNRHGYGGSSTAFLPDEDKVEFLDELRSKWPDSCPWIIAGDFNLLLEASDKNNRNINRRNLGRFRKFVDDMELSYTWSNERLNPTLEKLDRILVSTDWDALFPYSFLQALSSGMSDHAPLHLATNSLPQPKRRFHFESWWIKIPDLTEAISQAWHCPDTITNPYSRLDHLFRKTSRELQSWSQRQVGQIREQLLVARELVLRFDRAMERIDLSADESVRIDLPGIGVEQTDLSHLEVPFTEEEVWNTVKALPKDKSPGPDGFTAEFYRIADYRPISLIHNFAKLVAKVLANRLAPFLHILVDINQSAFIKNRSIHDNFKLVELAAKALHRARKPSLLLKLDISKAFDTVDWCFLLQVLAAMGIILNGEHGNWIANMRGLGQGDPLSPMLFILVMEVLHRLIKAARFCNPMIDKVSAAMPTWRASLMNKAGRLTTVKAVMSATNVHVLISLKIPDWVFKEMDKRRRGFLWAGKEMANGGQCQVAWPVVCRPIEYGGLGIHDLQLAAYSLRLRWLWLKRTDANRPWRDLDLSFGEDPLVAAMFQSSVDIHLGDGFTMRGGH</sequence>
<keyword evidence="4" id="KW-1185">Reference proteome</keyword>
<dbReference type="PANTHER" id="PTHR19446">
    <property type="entry name" value="REVERSE TRANSCRIPTASES"/>
    <property type="match status" value="1"/>
</dbReference>
<organism evidence="3 4">
    <name type="scientific">Digitaria exilis</name>
    <dbReference type="NCBI Taxonomy" id="1010633"/>
    <lineage>
        <taxon>Eukaryota</taxon>
        <taxon>Viridiplantae</taxon>
        <taxon>Streptophyta</taxon>
        <taxon>Embryophyta</taxon>
        <taxon>Tracheophyta</taxon>
        <taxon>Spermatophyta</taxon>
        <taxon>Magnoliopsida</taxon>
        <taxon>Liliopsida</taxon>
        <taxon>Poales</taxon>
        <taxon>Poaceae</taxon>
        <taxon>PACMAD clade</taxon>
        <taxon>Panicoideae</taxon>
        <taxon>Panicodae</taxon>
        <taxon>Paniceae</taxon>
        <taxon>Anthephorinae</taxon>
        <taxon>Digitaria</taxon>
    </lineage>
</organism>
<feature type="region of interest" description="Disordered" evidence="1">
    <location>
        <begin position="543"/>
        <end position="627"/>
    </location>
</feature>
<feature type="compositionally biased region" description="Polar residues" evidence="1">
    <location>
        <begin position="122"/>
        <end position="132"/>
    </location>
</feature>